<feature type="transmembrane region" description="Helical" evidence="2">
    <location>
        <begin position="108"/>
        <end position="130"/>
    </location>
</feature>
<accession>A0ABP9DF48</accession>
<sequence length="160" mass="16713">MALSYSEQAASGAPVTPDPAPPAADRSTPPPGRQSEGDSLGDLIGEITSDLSQLVRDEIDLAKAEIKQEANKAAKASGMLAGAGYAGHLVLVLASLTLVFALGNAMNLAWAALIVTALWAVAGAVLYRAGRSRLKDVRLKPEQTIETLKEDAAWVRHPTS</sequence>
<dbReference type="Pfam" id="PF07332">
    <property type="entry name" value="Phage_holin_3_6"/>
    <property type="match status" value="1"/>
</dbReference>
<evidence type="ECO:0008006" key="5">
    <source>
        <dbReference type="Google" id="ProtNLM"/>
    </source>
</evidence>
<keyword evidence="2" id="KW-0812">Transmembrane</keyword>
<evidence type="ECO:0000313" key="3">
    <source>
        <dbReference type="EMBL" id="GAA4838163.1"/>
    </source>
</evidence>
<evidence type="ECO:0000313" key="4">
    <source>
        <dbReference type="Proteomes" id="UP001501752"/>
    </source>
</evidence>
<proteinExistence type="predicted"/>
<protein>
    <recommendedName>
        <fullName evidence="5">Phage holin family protein</fullName>
    </recommendedName>
</protein>
<evidence type="ECO:0000256" key="1">
    <source>
        <dbReference type="SAM" id="MobiDB-lite"/>
    </source>
</evidence>
<keyword evidence="2" id="KW-0472">Membrane</keyword>
<evidence type="ECO:0000256" key="2">
    <source>
        <dbReference type="SAM" id="Phobius"/>
    </source>
</evidence>
<dbReference type="RefSeq" id="WP_345695670.1">
    <property type="nucleotide sequence ID" value="NZ_BAABIS010000001.1"/>
</dbReference>
<name>A0ABP9DF48_9ACTN</name>
<keyword evidence="4" id="KW-1185">Reference proteome</keyword>
<keyword evidence="2" id="KW-1133">Transmembrane helix</keyword>
<dbReference type="Proteomes" id="UP001501752">
    <property type="component" value="Unassembled WGS sequence"/>
</dbReference>
<dbReference type="EMBL" id="BAABIS010000001">
    <property type="protein sequence ID" value="GAA4838163.1"/>
    <property type="molecule type" value="Genomic_DNA"/>
</dbReference>
<dbReference type="InterPro" id="IPR009937">
    <property type="entry name" value="Phage_holin_3_6"/>
</dbReference>
<organism evidence="3 4">
    <name type="scientific">Kitasatospora terrestris</name>
    <dbReference type="NCBI Taxonomy" id="258051"/>
    <lineage>
        <taxon>Bacteria</taxon>
        <taxon>Bacillati</taxon>
        <taxon>Actinomycetota</taxon>
        <taxon>Actinomycetes</taxon>
        <taxon>Kitasatosporales</taxon>
        <taxon>Streptomycetaceae</taxon>
        <taxon>Kitasatospora</taxon>
    </lineage>
</organism>
<feature type="transmembrane region" description="Helical" evidence="2">
    <location>
        <begin position="80"/>
        <end position="102"/>
    </location>
</feature>
<feature type="region of interest" description="Disordered" evidence="1">
    <location>
        <begin position="1"/>
        <end position="40"/>
    </location>
</feature>
<feature type="compositionally biased region" description="Pro residues" evidence="1">
    <location>
        <begin position="16"/>
        <end position="32"/>
    </location>
</feature>
<reference evidence="4" key="1">
    <citation type="journal article" date="2019" name="Int. J. Syst. Evol. Microbiol.">
        <title>The Global Catalogue of Microorganisms (GCM) 10K type strain sequencing project: providing services to taxonomists for standard genome sequencing and annotation.</title>
        <authorList>
            <consortium name="The Broad Institute Genomics Platform"/>
            <consortium name="The Broad Institute Genome Sequencing Center for Infectious Disease"/>
            <person name="Wu L."/>
            <person name="Ma J."/>
        </authorList>
    </citation>
    <scope>NUCLEOTIDE SEQUENCE [LARGE SCALE GENOMIC DNA]</scope>
    <source>
        <strain evidence="4">JCM 13006</strain>
    </source>
</reference>
<gene>
    <name evidence="3" type="ORF">GCM10023235_11620</name>
</gene>
<comment type="caution">
    <text evidence="3">The sequence shown here is derived from an EMBL/GenBank/DDBJ whole genome shotgun (WGS) entry which is preliminary data.</text>
</comment>